<sequence>MRALLLAGAVLAPAPAIAQAMDHSMHMPGVVMPARPAAKPARKPAAKRKPTRPAPARRKPPATPTAPDPHAGHDMSAMQPGTAADPHAGHAMPGMTMRPPATDPHAGHDMSGMTMPDPQADDMATGATGTDLPPGNRPAPAPARDHLADRFWGAQAMAAARDNALRREHGGMTFAMGLADLAEVQLRKGRDGYRWEGQGWIGGDIHRLWLKSEGEGEFGSAVGHAEVQALYSRALDPYWNLQAGIRHDIRPHPSRTYATVGIEGLAPGWFEVGGALFLSTKGELLGRIEGYYDQRITNYVTLQPRIEANLSAQDVAATGTGAGLSTMEAAVRLRYEGVREFAPYIGVAWERRFGRTARFGRARGDDTGGVSFVFGVRAWF</sequence>
<gene>
    <name evidence="3" type="ORF">AVT10_07755</name>
</gene>
<keyword evidence="2" id="KW-0732">Signal</keyword>
<feature type="chain" id="PRO_5046503423" evidence="2">
    <location>
        <begin position="19"/>
        <end position="380"/>
    </location>
</feature>
<accession>A0ABR5Y9M4</accession>
<protein>
    <submittedName>
        <fullName evidence="3">Copper resistance protein CopB</fullName>
    </submittedName>
</protein>
<feature type="compositionally biased region" description="Basic residues" evidence="1">
    <location>
        <begin position="40"/>
        <end position="60"/>
    </location>
</feature>
<name>A0ABR5Y9M4_9SPHN</name>
<reference evidence="4" key="1">
    <citation type="submission" date="2016-01" db="EMBL/GenBank/DDBJ databases">
        <title>Draft genome of Chromobacterium sp. F49.</title>
        <authorList>
            <person name="Hong K.W."/>
        </authorList>
    </citation>
    <scope>NUCLEOTIDE SEQUENCE [LARGE SCALE GENOMIC DNA]</scope>
    <source>
        <strain evidence="4">CN3</strain>
    </source>
</reference>
<feature type="region of interest" description="Disordered" evidence="1">
    <location>
        <begin position="35"/>
        <end position="140"/>
    </location>
</feature>
<dbReference type="Pfam" id="PF05275">
    <property type="entry name" value="CopB"/>
    <property type="match status" value="1"/>
</dbReference>
<feature type="signal peptide" evidence="2">
    <location>
        <begin position="1"/>
        <end position="18"/>
    </location>
</feature>
<dbReference type="Proteomes" id="UP000076609">
    <property type="component" value="Unassembled WGS sequence"/>
</dbReference>
<organism evidence="3 4">
    <name type="scientific">Sphingomonas hankookensis</name>
    <dbReference type="NCBI Taxonomy" id="563996"/>
    <lineage>
        <taxon>Bacteria</taxon>
        <taxon>Pseudomonadati</taxon>
        <taxon>Pseudomonadota</taxon>
        <taxon>Alphaproteobacteria</taxon>
        <taxon>Sphingomonadales</taxon>
        <taxon>Sphingomonadaceae</taxon>
        <taxon>Sphingomonas</taxon>
    </lineage>
</organism>
<dbReference type="EMBL" id="LQQO01000062">
    <property type="protein sequence ID" value="KZE08689.1"/>
    <property type="molecule type" value="Genomic_DNA"/>
</dbReference>
<proteinExistence type="predicted"/>
<evidence type="ECO:0000313" key="3">
    <source>
        <dbReference type="EMBL" id="KZE08689.1"/>
    </source>
</evidence>
<dbReference type="InterPro" id="IPR007939">
    <property type="entry name" value="Cu-R_B_prcur"/>
</dbReference>
<evidence type="ECO:0000256" key="1">
    <source>
        <dbReference type="SAM" id="MobiDB-lite"/>
    </source>
</evidence>
<keyword evidence="4" id="KW-1185">Reference proteome</keyword>
<evidence type="ECO:0000256" key="2">
    <source>
        <dbReference type="SAM" id="SignalP"/>
    </source>
</evidence>
<evidence type="ECO:0000313" key="4">
    <source>
        <dbReference type="Proteomes" id="UP000076609"/>
    </source>
</evidence>
<comment type="caution">
    <text evidence="3">The sequence shown here is derived from an EMBL/GenBank/DDBJ whole genome shotgun (WGS) entry which is preliminary data.</text>
</comment>